<evidence type="ECO:0000313" key="1">
    <source>
        <dbReference type="EMBL" id="RFA06685.1"/>
    </source>
</evidence>
<gene>
    <name evidence="1" type="ORF">B7R21_18985</name>
</gene>
<reference evidence="1 2" key="1">
    <citation type="submission" date="2017-04" db="EMBL/GenBank/DDBJ databases">
        <title>Comparative genome analysis of Subtercola boreus.</title>
        <authorList>
            <person name="Cho Y.-J."/>
            <person name="Cho A."/>
            <person name="Kim O.-S."/>
            <person name="Lee J.-I."/>
        </authorList>
    </citation>
    <scope>NUCLEOTIDE SEQUENCE [LARGE SCALE GENOMIC DNA]</scope>
    <source>
        <strain evidence="1 2">P27444</strain>
    </source>
</reference>
<comment type="caution">
    <text evidence="1">The sequence shown here is derived from an EMBL/GenBank/DDBJ whole genome shotgun (WGS) entry which is preliminary data.</text>
</comment>
<name>A0A3E0VAN4_9MICO</name>
<dbReference type="AlphaFoldDB" id="A0A3E0VAN4"/>
<accession>A0A3E0VAN4</accession>
<organism evidence="1 2">
    <name type="scientific">Subtercola boreus</name>
    <dbReference type="NCBI Taxonomy" id="120213"/>
    <lineage>
        <taxon>Bacteria</taxon>
        <taxon>Bacillati</taxon>
        <taxon>Actinomycetota</taxon>
        <taxon>Actinomycetes</taxon>
        <taxon>Micrococcales</taxon>
        <taxon>Microbacteriaceae</taxon>
        <taxon>Subtercola</taxon>
    </lineage>
</organism>
<protein>
    <submittedName>
        <fullName evidence="1">Uncharacterized protein</fullName>
    </submittedName>
</protein>
<dbReference type="Proteomes" id="UP000256709">
    <property type="component" value="Unassembled WGS sequence"/>
</dbReference>
<dbReference type="EMBL" id="NBXA01000054">
    <property type="protein sequence ID" value="RFA06685.1"/>
    <property type="molecule type" value="Genomic_DNA"/>
</dbReference>
<sequence>MTRIWQSKFFLEWGDSSMKQVRASFNSAMKKSAEEKFTVDVWTLVIPSILEPGQLKSFQTWATKQMKTHTVDITIWQGDELCSQLLSEEASHVRREFFPWTVNGSPLTEEEVAELEDDAEYDAALFVRQLREAGHVEVSAACGQYFATDALLRDLEARGSHSALAAFSSIRQSVHAAWEDRFNEAAPLADEHGQMKGLVRTVMADAVALSDPVGLRLAPSHKRGTAHHLVERGTAGWVTHWRNVAVTHASEKAVTETTVDEPVAPAPPETSVLTEPVEVALLATKEAIS</sequence>
<evidence type="ECO:0000313" key="2">
    <source>
        <dbReference type="Proteomes" id="UP000256709"/>
    </source>
</evidence>
<proteinExistence type="predicted"/>